<gene>
    <name evidence="4" type="ORF">B9Q04_00545</name>
</gene>
<evidence type="ECO:0000259" key="3">
    <source>
        <dbReference type="Pfam" id="PF13439"/>
    </source>
</evidence>
<dbReference type="PANTHER" id="PTHR46401:SF2">
    <property type="entry name" value="GLYCOSYLTRANSFERASE WBBK-RELATED"/>
    <property type="match status" value="1"/>
</dbReference>
<reference evidence="4 5" key="1">
    <citation type="submission" date="2017-04" db="EMBL/GenBank/DDBJ databases">
        <title>Novel microbial lineages endemic to geothermal iron-oxide mats fill important gaps in the evolutionary history of Archaea.</title>
        <authorList>
            <person name="Jay Z.J."/>
            <person name="Beam J.P."/>
            <person name="Dlakic M."/>
            <person name="Rusch D.B."/>
            <person name="Kozubal M.A."/>
            <person name="Inskeep W.P."/>
        </authorList>
    </citation>
    <scope>NUCLEOTIDE SEQUENCE [LARGE SCALE GENOMIC DNA]</scope>
    <source>
        <strain evidence="4">BE_D</strain>
    </source>
</reference>
<feature type="region of interest" description="Disordered" evidence="2">
    <location>
        <begin position="1"/>
        <end position="47"/>
    </location>
</feature>
<organism evidence="4 5">
    <name type="scientific">Candidatus Marsarchaeota G2 archaeon BE_D</name>
    <dbReference type="NCBI Taxonomy" id="1978158"/>
    <lineage>
        <taxon>Archaea</taxon>
        <taxon>Candidatus Marsarchaeota</taxon>
        <taxon>Candidatus Marsarchaeota group 2</taxon>
    </lineage>
</organism>
<proteinExistence type="predicted"/>
<sequence length="432" mass="48065">MGQARARHRRVPRTDKRSPGYTHAGGRRSQAVSTHTGSNHPAHPPTLDAKPRVLVVVPYTLREHHGNAVRVKSMLSFAEDAEYTTLSIDLPWVGGKDVGVPWLTVIEAAYRRVFERSPILNLLLAERPPRSLLERVRALSEKVGLLQAENLWAMSALPPTDTPKVATLHDVYSHRMRELLESFGAPKQKIERVVSRVVKLEEQLIPQYDACVFVSQRDLEVYRSILGAKTRASVIPNGVDTQRFRPISRQSVNPATYGLPQSKTVLFTGSDMYQNRGAVDRILEVAAHLRSRGVHFAVAGTVSGYAAKRARRLGVPLTALGYVEHLEEVYALTDVYYAPIYSGTGTKLKILEAMACAKPVVTTPRGAEGLELDGEACVVVDEPEKEAEALLGLLEDAEWRLRVSENARRTALKYEWRTLLKAYGRIYAHLLG</sequence>
<dbReference type="CDD" id="cd03801">
    <property type="entry name" value="GT4_PimA-like"/>
    <property type="match status" value="1"/>
</dbReference>
<dbReference type="InterPro" id="IPR028098">
    <property type="entry name" value="Glyco_trans_4-like_N"/>
</dbReference>
<dbReference type="Pfam" id="PF13692">
    <property type="entry name" value="Glyco_trans_1_4"/>
    <property type="match status" value="1"/>
</dbReference>
<evidence type="ECO:0000313" key="4">
    <source>
        <dbReference type="EMBL" id="PSO09393.1"/>
    </source>
</evidence>
<feature type="compositionally biased region" description="Basic residues" evidence="2">
    <location>
        <begin position="1"/>
        <end position="11"/>
    </location>
</feature>
<accession>A0A2R6CER5</accession>
<evidence type="ECO:0000256" key="1">
    <source>
        <dbReference type="ARBA" id="ARBA00022679"/>
    </source>
</evidence>
<protein>
    <recommendedName>
        <fullName evidence="3">Glycosyltransferase subfamily 4-like N-terminal domain-containing protein</fullName>
    </recommendedName>
</protein>
<dbReference type="Proteomes" id="UP000242015">
    <property type="component" value="Unassembled WGS sequence"/>
</dbReference>
<evidence type="ECO:0000313" key="5">
    <source>
        <dbReference type="Proteomes" id="UP000242015"/>
    </source>
</evidence>
<dbReference type="Pfam" id="PF13439">
    <property type="entry name" value="Glyco_transf_4"/>
    <property type="match status" value="1"/>
</dbReference>
<dbReference type="Gene3D" id="3.40.50.2000">
    <property type="entry name" value="Glycogen Phosphorylase B"/>
    <property type="match status" value="2"/>
</dbReference>
<feature type="compositionally biased region" description="Polar residues" evidence="2">
    <location>
        <begin position="30"/>
        <end position="39"/>
    </location>
</feature>
<dbReference type="SUPFAM" id="SSF53756">
    <property type="entry name" value="UDP-Glycosyltransferase/glycogen phosphorylase"/>
    <property type="match status" value="1"/>
</dbReference>
<comment type="caution">
    <text evidence="4">The sequence shown here is derived from an EMBL/GenBank/DDBJ whole genome shotgun (WGS) entry which is preliminary data.</text>
</comment>
<dbReference type="PANTHER" id="PTHR46401">
    <property type="entry name" value="GLYCOSYLTRANSFERASE WBBK-RELATED"/>
    <property type="match status" value="1"/>
</dbReference>
<dbReference type="GO" id="GO:0016757">
    <property type="term" value="F:glycosyltransferase activity"/>
    <property type="evidence" value="ECO:0007669"/>
    <property type="project" value="TreeGrafter"/>
</dbReference>
<dbReference type="EMBL" id="NEXF01000005">
    <property type="protein sequence ID" value="PSO09393.1"/>
    <property type="molecule type" value="Genomic_DNA"/>
</dbReference>
<name>A0A2R6CER5_9ARCH</name>
<keyword evidence="1" id="KW-0808">Transferase</keyword>
<dbReference type="AlphaFoldDB" id="A0A2R6CER5"/>
<feature type="domain" description="Glycosyltransferase subfamily 4-like N-terminal" evidence="3">
    <location>
        <begin position="139"/>
        <end position="243"/>
    </location>
</feature>
<evidence type="ECO:0000256" key="2">
    <source>
        <dbReference type="SAM" id="MobiDB-lite"/>
    </source>
</evidence>